<gene>
    <name evidence="1" type="ORF">DARMORV10_C09P58680.1</name>
</gene>
<name>A0A816JH43_BRANA</name>
<feature type="non-terminal residue" evidence="1">
    <location>
        <position position="1"/>
    </location>
</feature>
<dbReference type="Proteomes" id="UP001295469">
    <property type="component" value="Chromosome C09"/>
</dbReference>
<dbReference type="EMBL" id="HG994373">
    <property type="protein sequence ID" value="CAF1780416.1"/>
    <property type="molecule type" value="Genomic_DNA"/>
</dbReference>
<sequence length="33" mass="3807">LSQLLANLRRCQRLQCCCCLIGHCLRHLSPPRT</sequence>
<proteinExistence type="predicted"/>
<reference evidence="1" key="1">
    <citation type="submission" date="2021-01" db="EMBL/GenBank/DDBJ databases">
        <authorList>
            <consortium name="Genoscope - CEA"/>
            <person name="William W."/>
        </authorList>
    </citation>
    <scope>NUCLEOTIDE SEQUENCE</scope>
</reference>
<dbReference type="AlphaFoldDB" id="A0A816JH43"/>
<evidence type="ECO:0000313" key="1">
    <source>
        <dbReference type="EMBL" id="CAF1780416.1"/>
    </source>
</evidence>
<protein>
    <submittedName>
        <fullName evidence="1">(rape) hypothetical protein</fullName>
    </submittedName>
</protein>
<organism evidence="1">
    <name type="scientific">Brassica napus</name>
    <name type="common">Rape</name>
    <dbReference type="NCBI Taxonomy" id="3708"/>
    <lineage>
        <taxon>Eukaryota</taxon>
        <taxon>Viridiplantae</taxon>
        <taxon>Streptophyta</taxon>
        <taxon>Embryophyta</taxon>
        <taxon>Tracheophyta</taxon>
        <taxon>Spermatophyta</taxon>
        <taxon>Magnoliopsida</taxon>
        <taxon>eudicotyledons</taxon>
        <taxon>Gunneridae</taxon>
        <taxon>Pentapetalae</taxon>
        <taxon>rosids</taxon>
        <taxon>malvids</taxon>
        <taxon>Brassicales</taxon>
        <taxon>Brassicaceae</taxon>
        <taxon>Brassiceae</taxon>
        <taxon>Brassica</taxon>
    </lineage>
</organism>
<accession>A0A816JH43</accession>